<gene>
    <name evidence="1" type="ORF">HAX54_043072</name>
</gene>
<dbReference type="EMBL" id="JACEIK010000641">
    <property type="protein sequence ID" value="MCD7460212.1"/>
    <property type="molecule type" value="Genomic_DNA"/>
</dbReference>
<accession>A0ABS8SMT9</accession>
<dbReference type="Proteomes" id="UP000823775">
    <property type="component" value="Unassembled WGS sequence"/>
</dbReference>
<evidence type="ECO:0000313" key="1">
    <source>
        <dbReference type="EMBL" id="MCD7460212.1"/>
    </source>
</evidence>
<sequence length="122" mass="13448">MQPQTGFAKETVKLRSLEHEMRFMTLFRDSQTKNVNPKGDASIKPCGTLPPNSPLMLIFGSKLDLVKTKSKLANVQQRAKFPRMMALTSQLMARQVSDGLSLQPSLDPKICTILVKGDAGSD</sequence>
<proteinExistence type="predicted"/>
<keyword evidence="2" id="KW-1185">Reference proteome</keyword>
<organism evidence="1 2">
    <name type="scientific">Datura stramonium</name>
    <name type="common">Jimsonweed</name>
    <name type="synonym">Common thornapple</name>
    <dbReference type="NCBI Taxonomy" id="4076"/>
    <lineage>
        <taxon>Eukaryota</taxon>
        <taxon>Viridiplantae</taxon>
        <taxon>Streptophyta</taxon>
        <taxon>Embryophyta</taxon>
        <taxon>Tracheophyta</taxon>
        <taxon>Spermatophyta</taxon>
        <taxon>Magnoliopsida</taxon>
        <taxon>eudicotyledons</taxon>
        <taxon>Gunneridae</taxon>
        <taxon>Pentapetalae</taxon>
        <taxon>asterids</taxon>
        <taxon>lamiids</taxon>
        <taxon>Solanales</taxon>
        <taxon>Solanaceae</taxon>
        <taxon>Solanoideae</taxon>
        <taxon>Datureae</taxon>
        <taxon>Datura</taxon>
    </lineage>
</organism>
<name>A0ABS8SMT9_DATST</name>
<reference evidence="1 2" key="1">
    <citation type="journal article" date="2021" name="BMC Genomics">
        <title>Datura genome reveals duplications of psychoactive alkaloid biosynthetic genes and high mutation rate following tissue culture.</title>
        <authorList>
            <person name="Rajewski A."/>
            <person name="Carter-House D."/>
            <person name="Stajich J."/>
            <person name="Litt A."/>
        </authorList>
    </citation>
    <scope>NUCLEOTIDE SEQUENCE [LARGE SCALE GENOMIC DNA]</scope>
    <source>
        <strain evidence="1">AR-01</strain>
    </source>
</reference>
<comment type="caution">
    <text evidence="1">The sequence shown here is derived from an EMBL/GenBank/DDBJ whole genome shotgun (WGS) entry which is preliminary data.</text>
</comment>
<protein>
    <submittedName>
        <fullName evidence="1">Uncharacterized protein</fullName>
    </submittedName>
</protein>
<evidence type="ECO:0000313" key="2">
    <source>
        <dbReference type="Proteomes" id="UP000823775"/>
    </source>
</evidence>